<dbReference type="PANTHER" id="PTHR11205">
    <property type="entry name" value="RIBOSOMAL PROTEIN S7"/>
    <property type="match status" value="1"/>
</dbReference>
<keyword evidence="4" id="KW-0732">Signal</keyword>
<proteinExistence type="inferred from homology"/>
<dbReference type="EMBL" id="JAPWDV010000003">
    <property type="protein sequence ID" value="KAJ6218353.1"/>
    <property type="molecule type" value="Genomic_DNA"/>
</dbReference>
<keyword evidence="3" id="KW-0687">Ribonucleoprotein</keyword>
<dbReference type="InterPro" id="IPR036823">
    <property type="entry name" value="Ribosomal_uS7_dom_sf"/>
</dbReference>
<comment type="similarity">
    <text evidence="1">Belongs to the universal ribosomal protein uS7 family.</text>
</comment>
<name>A0A9Q0M474_BLOTA</name>
<keyword evidence="7" id="KW-1185">Reference proteome</keyword>
<organism evidence="6 7">
    <name type="scientific">Blomia tropicalis</name>
    <name type="common">Mite</name>
    <dbReference type="NCBI Taxonomy" id="40697"/>
    <lineage>
        <taxon>Eukaryota</taxon>
        <taxon>Metazoa</taxon>
        <taxon>Ecdysozoa</taxon>
        <taxon>Arthropoda</taxon>
        <taxon>Chelicerata</taxon>
        <taxon>Arachnida</taxon>
        <taxon>Acari</taxon>
        <taxon>Acariformes</taxon>
        <taxon>Sarcoptiformes</taxon>
        <taxon>Astigmata</taxon>
        <taxon>Glycyphagoidea</taxon>
        <taxon>Echimyopodidae</taxon>
        <taxon>Blomia</taxon>
    </lineage>
</organism>
<gene>
    <name evidence="6" type="ORF">RDWZM_009510</name>
</gene>
<dbReference type="Gene3D" id="1.10.455.10">
    <property type="entry name" value="Ribosomal protein S7 domain"/>
    <property type="match status" value="1"/>
</dbReference>
<accession>A0A9Q0M474</accession>
<feature type="domain" description="Small ribosomal subunit protein uS7" evidence="5">
    <location>
        <begin position="53"/>
        <end position="213"/>
    </location>
</feature>
<dbReference type="InterPro" id="IPR023798">
    <property type="entry name" value="Ribosomal_uS7_dom"/>
</dbReference>
<evidence type="ECO:0000256" key="4">
    <source>
        <dbReference type="SAM" id="SignalP"/>
    </source>
</evidence>
<protein>
    <recommendedName>
        <fullName evidence="5">Small ribosomal subunit protein uS7 domain-containing protein</fullName>
    </recommendedName>
</protein>
<evidence type="ECO:0000313" key="6">
    <source>
        <dbReference type="EMBL" id="KAJ6218353.1"/>
    </source>
</evidence>
<dbReference type="SUPFAM" id="SSF47973">
    <property type="entry name" value="Ribosomal protein S7"/>
    <property type="match status" value="1"/>
</dbReference>
<comment type="caution">
    <text evidence="6">The sequence shown here is derived from an EMBL/GenBank/DDBJ whole genome shotgun (WGS) entry which is preliminary data.</text>
</comment>
<dbReference type="GO" id="GO:1990904">
    <property type="term" value="C:ribonucleoprotein complex"/>
    <property type="evidence" value="ECO:0007669"/>
    <property type="project" value="UniProtKB-KW"/>
</dbReference>
<dbReference type="OMA" id="HELHKQC"/>
<dbReference type="InterPro" id="IPR000235">
    <property type="entry name" value="Ribosomal_uS7"/>
</dbReference>
<evidence type="ECO:0000256" key="3">
    <source>
        <dbReference type="ARBA" id="ARBA00023274"/>
    </source>
</evidence>
<evidence type="ECO:0000313" key="7">
    <source>
        <dbReference type="Proteomes" id="UP001142055"/>
    </source>
</evidence>
<evidence type="ECO:0000256" key="2">
    <source>
        <dbReference type="ARBA" id="ARBA00022980"/>
    </source>
</evidence>
<evidence type="ECO:0000259" key="5">
    <source>
        <dbReference type="Pfam" id="PF00177"/>
    </source>
</evidence>
<sequence>MVFLTHLRFAMADLTVAAKASPVTLNKVIAGPFQTAAQMKLDPTMVVEGEVIAARPYHPCSVFFNRTFSKFVNKGLRKGQKALFRELMRDTFTIIKRTQLNKYYECKDEIEREKIVCDPMKIFLTALDNCKPLLITRPVKRGGATYQVPYPLSEVESEDFAMRWLLQSVKERPKPRKAYFPEVMARELIDCFYMEGKVVKRKQDMHKQCEANKAYSHYRWN</sequence>
<keyword evidence="2" id="KW-0689">Ribosomal protein</keyword>
<dbReference type="GO" id="GO:0006412">
    <property type="term" value="P:translation"/>
    <property type="evidence" value="ECO:0007669"/>
    <property type="project" value="InterPro"/>
</dbReference>
<dbReference type="Proteomes" id="UP001142055">
    <property type="component" value="Chromosome 3"/>
</dbReference>
<feature type="chain" id="PRO_5040455003" description="Small ribosomal subunit protein uS7 domain-containing protein" evidence="4">
    <location>
        <begin position="21"/>
        <end position="221"/>
    </location>
</feature>
<reference evidence="6" key="1">
    <citation type="submission" date="2022-12" db="EMBL/GenBank/DDBJ databases">
        <title>Genome assemblies of Blomia tropicalis.</title>
        <authorList>
            <person name="Cui Y."/>
        </authorList>
    </citation>
    <scope>NUCLEOTIDE SEQUENCE</scope>
    <source>
        <tissue evidence="6">Adult mites</tissue>
    </source>
</reference>
<dbReference type="AlphaFoldDB" id="A0A9Q0M474"/>
<evidence type="ECO:0000256" key="1">
    <source>
        <dbReference type="ARBA" id="ARBA00007151"/>
    </source>
</evidence>
<dbReference type="Pfam" id="PF00177">
    <property type="entry name" value="Ribosomal_S7"/>
    <property type="match status" value="1"/>
</dbReference>
<dbReference type="GO" id="GO:0005840">
    <property type="term" value="C:ribosome"/>
    <property type="evidence" value="ECO:0007669"/>
    <property type="project" value="UniProtKB-KW"/>
</dbReference>
<feature type="signal peptide" evidence="4">
    <location>
        <begin position="1"/>
        <end position="20"/>
    </location>
</feature>